<dbReference type="AlphaFoldDB" id="A0A1W1E7P8"/>
<dbReference type="CDD" id="cd00565">
    <property type="entry name" value="Ubl_ThiS"/>
    <property type="match status" value="1"/>
</dbReference>
<dbReference type="InterPro" id="IPR012675">
    <property type="entry name" value="Beta-grasp_dom_sf"/>
</dbReference>
<protein>
    <submittedName>
        <fullName evidence="1">Sulfur carrier protein ThiS</fullName>
    </submittedName>
</protein>
<dbReference type="InterPro" id="IPR003749">
    <property type="entry name" value="ThiS/MoaD-like"/>
</dbReference>
<dbReference type="Gene3D" id="3.10.20.30">
    <property type="match status" value="1"/>
</dbReference>
<proteinExistence type="predicted"/>
<reference evidence="1" key="1">
    <citation type="submission" date="2016-10" db="EMBL/GenBank/DDBJ databases">
        <authorList>
            <person name="de Groot N.N."/>
        </authorList>
    </citation>
    <scope>NUCLEOTIDE SEQUENCE</scope>
</reference>
<dbReference type="PANTHER" id="PTHR34472:SF1">
    <property type="entry name" value="SULFUR CARRIER PROTEIN THIS"/>
    <property type="match status" value="1"/>
</dbReference>
<dbReference type="NCBIfam" id="TIGR01683">
    <property type="entry name" value="thiS"/>
    <property type="match status" value="1"/>
</dbReference>
<dbReference type="PANTHER" id="PTHR34472">
    <property type="entry name" value="SULFUR CARRIER PROTEIN THIS"/>
    <property type="match status" value="1"/>
</dbReference>
<dbReference type="InterPro" id="IPR016155">
    <property type="entry name" value="Mopterin_synth/thiamin_S_b"/>
</dbReference>
<sequence length="69" mass="7686">MTMITVSVNGERKTFPKGINIKEMLKELNFHNEWLGVAVNREFVPKDAFEITHLKSGDEVDVLAPVSGG</sequence>
<organism evidence="1">
    <name type="scientific">hydrothermal vent metagenome</name>
    <dbReference type="NCBI Taxonomy" id="652676"/>
    <lineage>
        <taxon>unclassified sequences</taxon>
        <taxon>metagenomes</taxon>
        <taxon>ecological metagenomes</taxon>
    </lineage>
</organism>
<dbReference type="Pfam" id="PF02597">
    <property type="entry name" value="ThiS"/>
    <property type="match status" value="1"/>
</dbReference>
<name>A0A1W1E7P8_9ZZZZ</name>
<dbReference type="SUPFAM" id="SSF54285">
    <property type="entry name" value="MoaD/ThiS"/>
    <property type="match status" value="1"/>
</dbReference>
<dbReference type="EMBL" id="FPIB01000007">
    <property type="protein sequence ID" value="SFV89984.1"/>
    <property type="molecule type" value="Genomic_DNA"/>
</dbReference>
<dbReference type="InterPro" id="IPR010035">
    <property type="entry name" value="Thi_S"/>
</dbReference>
<gene>
    <name evidence="1" type="ORF">MNB_SV-4-1164</name>
</gene>
<accession>A0A1W1E7P8</accession>
<evidence type="ECO:0000313" key="1">
    <source>
        <dbReference type="EMBL" id="SFV89984.1"/>
    </source>
</evidence>